<gene>
    <name evidence="2" type="ORF">QQF64_003167</name>
</gene>
<dbReference type="PANTHER" id="PTHR12093:SF9">
    <property type="entry name" value="NCK-ASSOCIATED PROTEIN 1-LIKE"/>
    <property type="match status" value="1"/>
</dbReference>
<name>A0ABR3MJE8_9TELE</name>
<accession>A0ABR3MJE8</accession>
<evidence type="ECO:0000256" key="1">
    <source>
        <dbReference type="SAM" id="MobiDB-lite"/>
    </source>
</evidence>
<evidence type="ECO:0008006" key="4">
    <source>
        <dbReference type="Google" id="ProtNLM"/>
    </source>
</evidence>
<sequence>VCTDPKRRPSFFTDKSTESAVKHINRKFPNIDIRGGSQHLSSIQKQKSAILEGLHSYYESFLDVMEFRDNVYELLNTIDACQCFFNIAVNFDLTKNYLDLIVTYASVIYMLSRIDDKKAIVGMYNCAFEYSNGNSDPSFPRLGQMFIEYDHPWKKLSEEFGPHTKSVTEALLSLQMVYPRRNLSADQWRSAQLLSLLASPAAMLSPACCDTMACEYLPMEVMERWILIGFLLCHSSLNTNTSSQNLWKMALRNGLYITIVRDEILNIHKLSEDFFDNLKGYSKRIPDIKECKEYVITNCGALRREKRNFLRSAMKELTKVLEDEPALLGPKVLFVFMALSFSRDEVLWLVRHAENIPKTKTPEDYADSQLAELLYYMEKLRTLLAQHRYIIQRYHLQYLSQYDALALNDTIQGMYVCPEEESVLMSSFVSTLSAMSLKHLDAGEEFDLKPFRLDWLRLQAYTSIGKAPLALKDYPDLAKVMNMAQFHTRMMDNVNELLCEMADLSFLCFHARVFEKLFSQNSEDVSMQRYLMAFPVICSHFSQSLHPLCPEEMEEIENQSLKLCVTFLEEISRQTCAVVLEICAEQCNLHEKLLPKHSAETISTARNKKMKKSLPKKGDVPKEKPGTESLRKDRAIVTNLDKMHQALTELCASYSICADFTVFKHIIVPAEFLLTQLEIRLNKVIVQLANYNQSTHEIARPSDLLAGIQAYVTSLHSLSCYINIDVTRLVKNVLLQQTQPLDSYGAQTITTLYTNWFLEGLLRQASSALIVHCPATQCFVNQNTENDQSFHAEEYSDICGLQSLAELIGPYGLKFLNENLMWHIISQVGELKKLVSDNMDVLVQMRANFENPEAMSDLQKKLAGCENVLKRMTIIGVILSFRSMVQDALKEIMDRHCSFLMRPIKSLKDFIYPEGDIKVTLSVYEMASAAGLPCEIDPALVSAIANMQSDNSSIEEEFKITCLLLVFIAVSLPTLCLDPNSFYRREHGGHQNNIHCLATAVNHLAAAMFTVQRKNIQTQLQEFLKVASSILLQLGQNVERVEIKNRDSIYLILHMIVEQSPFLSQDMLEMCFPYVLLRNAYREPDPVGVTRSLIILDFSLWSPLSPLINPALLFPPLSAPSWDDQIAKATTTDPASAEYQSQRVKGAL</sequence>
<feature type="compositionally biased region" description="Basic residues" evidence="1">
    <location>
        <begin position="606"/>
        <end position="615"/>
    </location>
</feature>
<dbReference type="PANTHER" id="PTHR12093">
    <property type="entry name" value="NCK-ASSOCIATED PROTEIN 1"/>
    <property type="match status" value="1"/>
</dbReference>
<feature type="compositionally biased region" description="Basic and acidic residues" evidence="1">
    <location>
        <begin position="616"/>
        <end position="628"/>
    </location>
</feature>
<feature type="region of interest" description="Disordered" evidence="1">
    <location>
        <begin position="605"/>
        <end position="628"/>
    </location>
</feature>
<evidence type="ECO:0000313" key="2">
    <source>
        <dbReference type="EMBL" id="KAL1265140.1"/>
    </source>
</evidence>
<feature type="non-terminal residue" evidence="2">
    <location>
        <position position="1"/>
    </location>
</feature>
<protein>
    <recommendedName>
        <fullName evidence="4">NCK associated protein 1 like</fullName>
    </recommendedName>
</protein>
<dbReference type="EMBL" id="JAYMGO010000011">
    <property type="protein sequence ID" value="KAL1265140.1"/>
    <property type="molecule type" value="Genomic_DNA"/>
</dbReference>
<dbReference type="InterPro" id="IPR019137">
    <property type="entry name" value="Nck-associated_protein-1"/>
</dbReference>
<dbReference type="Pfam" id="PF09735">
    <property type="entry name" value="Nckap1"/>
    <property type="match status" value="1"/>
</dbReference>
<evidence type="ECO:0000313" key="3">
    <source>
        <dbReference type="Proteomes" id="UP001558613"/>
    </source>
</evidence>
<comment type="caution">
    <text evidence="2">The sequence shown here is derived from an EMBL/GenBank/DDBJ whole genome shotgun (WGS) entry which is preliminary data.</text>
</comment>
<keyword evidence="3" id="KW-1185">Reference proteome</keyword>
<proteinExistence type="predicted"/>
<organism evidence="2 3">
    <name type="scientific">Cirrhinus molitorella</name>
    <name type="common">mud carp</name>
    <dbReference type="NCBI Taxonomy" id="172907"/>
    <lineage>
        <taxon>Eukaryota</taxon>
        <taxon>Metazoa</taxon>
        <taxon>Chordata</taxon>
        <taxon>Craniata</taxon>
        <taxon>Vertebrata</taxon>
        <taxon>Euteleostomi</taxon>
        <taxon>Actinopterygii</taxon>
        <taxon>Neopterygii</taxon>
        <taxon>Teleostei</taxon>
        <taxon>Ostariophysi</taxon>
        <taxon>Cypriniformes</taxon>
        <taxon>Cyprinidae</taxon>
        <taxon>Labeoninae</taxon>
        <taxon>Labeonini</taxon>
        <taxon>Cirrhinus</taxon>
    </lineage>
</organism>
<reference evidence="2 3" key="1">
    <citation type="submission" date="2023-09" db="EMBL/GenBank/DDBJ databases">
        <authorList>
            <person name="Wang M."/>
        </authorList>
    </citation>
    <scope>NUCLEOTIDE SEQUENCE [LARGE SCALE GENOMIC DNA]</scope>
    <source>
        <strain evidence="2">GT-2023</strain>
        <tissue evidence="2">Liver</tissue>
    </source>
</reference>
<dbReference type="Proteomes" id="UP001558613">
    <property type="component" value="Unassembled WGS sequence"/>
</dbReference>